<dbReference type="GO" id="GO:0005743">
    <property type="term" value="C:mitochondrial inner membrane"/>
    <property type="evidence" value="ECO:0007669"/>
    <property type="project" value="UniProtKB-ARBA"/>
</dbReference>
<dbReference type="GO" id="GO:0005763">
    <property type="term" value="C:mitochondrial small ribosomal subunit"/>
    <property type="evidence" value="ECO:0007669"/>
    <property type="project" value="UniProtKB-ARBA"/>
</dbReference>
<dbReference type="Proteomes" id="UP000095284">
    <property type="component" value="Unplaced"/>
</dbReference>
<dbReference type="SUPFAM" id="SSF52313">
    <property type="entry name" value="Ribosomal protein S2"/>
    <property type="match status" value="1"/>
</dbReference>
<dbReference type="AlphaFoldDB" id="A0A1I7RSL6"/>
<accession>A0A1I7RSL6</accession>
<dbReference type="InterPro" id="IPR001865">
    <property type="entry name" value="Ribosomal_uS2"/>
</dbReference>
<dbReference type="Gene3D" id="3.40.50.10490">
    <property type="entry name" value="Glucose-6-phosphate isomerase like protein, domain 1"/>
    <property type="match status" value="1"/>
</dbReference>
<dbReference type="Proteomes" id="UP000659654">
    <property type="component" value="Unassembled WGS sequence"/>
</dbReference>
<comment type="function">
    <text evidence="6">Required for mitoribosome formation and stability, and mitochondrial translation.</text>
</comment>
<comment type="similarity">
    <text evidence="2">Belongs to the universal ribosomal protein uS2 family.</text>
</comment>
<dbReference type="PRINTS" id="PR00395">
    <property type="entry name" value="RIBOSOMALS2"/>
</dbReference>
<gene>
    <name evidence="9" type="ORF">BXYJ_LOCUS11719</name>
</gene>
<evidence type="ECO:0000256" key="4">
    <source>
        <dbReference type="ARBA" id="ARBA00023128"/>
    </source>
</evidence>
<evidence type="ECO:0000313" key="9">
    <source>
        <dbReference type="EMBL" id="CAD5231623.1"/>
    </source>
</evidence>
<comment type="subcellular location">
    <subcellularLocation>
        <location evidence="1">Mitochondrion</location>
    </subcellularLocation>
</comment>
<evidence type="ECO:0000313" key="12">
    <source>
        <dbReference type="WBParaSite" id="BXY_0372000.1"/>
    </source>
</evidence>
<evidence type="ECO:0000313" key="10">
    <source>
        <dbReference type="Proteomes" id="UP000095284"/>
    </source>
</evidence>
<keyword evidence="5" id="KW-0687">Ribonucleoprotein</keyword>
<proteinExistence type="inferred from homology"/>
<evidence type="ECO:0000256" key="7">
    <source>
        <dbReference type="ARBA" id="ARBA00071390"/>
    </source>
</evidence>
<dbReference type="eggNOG" id="KOG0832">
    <property type="taxonomic scope" value="Eukaryota"/>
</dbReference>
<keyword evidence="3" id="KW-0689">Ribosomal protein</keyword>
<dbReference type="OrthoDB" id="2320368at2759"/>
<dbReference type="GO" id="GO:0006412">
    <property type="term" value="P:translation"/>
    <property type="evidence" value="ECO:0007669"/>
    <property type="project" value="InterPro"/>
</dbReference>
<dbReference type="Pfam" id="PF00318">
    <property type="entry name" value="Ribosomal_S2"/>
    <property type="match status" value="2"/>
</dbReference>
<dbReference type="PANTHER" id="PTHR12534:SF0">
    <property type="entry name" value="SMALL RIBOSOMAL SUBUNIT PROTEIN US2M"/>
    <property type="match status" value="1"/>
</dbReference>
<evidence type="ECO:0000256" key="6">
    <source>
        <dbReference type="ARBA" id="ARBA00059792"/>
    </source>
</evidence>
<evidence type="ECO:0000256" key="8">
    <source>
        <dbReference type="ARBA" id="ARBA00083109"/>
    </source>
</evidence>
<dbReference type="GO" id="GO:0003735">
    <property type="term" value="F:structural constituent of ribosome"/>
    <property type="evidence" value="ECO:0007669"/>
    <property type="project" value="InterPro"/>
</dbReference>
<dbReference type="HAMAP" id="MF_00291_B">
    <property type="entry name" value="Ribosomal_uS2_B"/>
    <property type="match status" value="1"/>
</dbReference>
<reference evidence="9" key="2">
    <citation type="submission" date="2020-09" db="EMBL/GenBank/DDBJ databases">
        <authorList>
            <person name="Kikuchi T."/>
        </authorList>
    </citation>
    <scope>NUCLEOTIDE SEQUENCE</scope>
    <source>
        <strain evidence="9">Ka4C1</strain>
    </source>
</reference>
<organism evidence="10 12">
    <name type="scientific">Bursaphelenchus xylophilus</name>
    <name type="common">Pinewood nematode worm</name>
    <name type="synonym">Aphelenchoides xylophilus</name>
    <dbReference type="NCBI Taxonomy" id="6326"/>
    <lineage>
        <taxon>Eukaryota</taxon>
        <taxon>Metazoa</taxon>
        <taxon>Ecdysozoa</taxon>
        <taxon>Nematoda</taxon>
        <taxon>Chromadorea</taxon>
        <taxon>Rhabditida</taxon>
        <taxon>Tylenchina</taxon>
        <taxon>Tylenchomorpha</taxon>
        <taxon>Aphelenchoidea</taxon>
        <taxon>Aphelenchoididae</taxon>
        <taxon>Bursaphelenchus</taxon>
    </lineage>
</organism>
<sequence length="253" mass="28692">MKLASASSRILQINKRRSFIRPFSSEAPTPETLHNSTVRPELLRANIGDDLNKFPPFDTDKVLDIQKMFEANVWHGHKIGTLKPNMKWALYGERLGTCVFDLNITKQHLEKALTFLSMVSYRGGIVLFVSTSRQTMHLVERKAREVGEYSHTRKWVDSNLANIKQLFGAPLRLPDVIIFLSTLTSTLEKHPGIVEAAKLAIPTIGIVDSNSEPNYITYPVPGNDDSVQSVEFYLDVFCKAIQHGKKYRDQLQH</sequence>
<evidence type="ECO:0000256" key="3">
    <source>
        <dbReference type="ARBA" id="ARBA00022980"/>
    </source>
</evidence>
<dbReference type="InterPro" id="IPR023591">
    <property type="entry name" value="Ribosomal_uS2_flav_dom_sf"/>
</dbReference>
<dbReference type="WBParaSite" id="BXY_0372000.1">
    <property type="protein sequence ID" value="BXY_0372000.1"/>
    <property type="gene ID" value="BXY_0372000"/>
</dbReference>
<dbReference type="Proteomes" id="UP000582659">
    <property type="component" value="Unassembled WGS sequence"/>
</dbReference>
<protein>
    <recommendedName>
        <fullName evidence="7">Small ribosomal subunit protein uS2m</fullName>
    </recommendedName>
    <alternativeName>
        <fullName evidence="8">28S ribosomal protein S2, mitochondrial</fullName>
    </alternativeName>
</protein>
<dbReference type="EMBL" id="CAJFDI010000005">
    <property type="protein sequence ID" value="CAD5231623.1"/>
    <property type="molecule type" value="Genomic_DNA"/>
</dbReference>
<keyword evidence="4" id="KW-0496">Mitochondrion</keyword>
<dbReference type="FunFam" id="3.40.50.10490:FF:000026">
    <property type="entry name" value="28S ribosomal protein S2, mitochondrial"/>
    <property type="match status" value="1"/>
</dbReference>
<evidence type="ECO:0000256" key="1">
    <source>
        <dbReference type="ARBA" id="ARBA00004173"/>
    </source>
</evidence>
<dbReference type="InterPro" id="IPR005706">
    <property type="entry name" value="Ribosomal_uS2_bac/mit/plastid"/>
</dbReference>
<dbReference type="SMR" id="A0A1I7RSL6"/>
<evidence type="ECO:0000313" key="11">
    <source>
        <dbReference type="Proteomes" id="UP000659654"/>
    </source>
</evidence>
<evidence type="ECO:0000256" key="2">
    <source>
        <dbReference type="ARBA" id="ARBA00006242"/>
    </source>
</evidence>
<evidence type="ECO:0000256" key="5">
    <source>
        <dbReference type="ARBA" id="ARBA00023274"/>
    </source>
</evidence>
<name>A0A1I7RSL6_BURXY</name>
<dbReference type="CDD" id="cd01425">
    <property type="entry name" value="RPS2"/>
    <property type="match status" value="1"/>
</dbReference>
<keyword evidence="11" id="KW-1185">Reference proteome</keyword>
<dbReference type="EMBL" id="CAJFCV020000005">
    <property type="protein sequence ID" value="CAG9122877.1"/>
    <property type="molecule type" value="Genomic_DNA"/>
</dbReference>
<dbReference type="PANTHER" id="PTHR12534">
    <property type="entry name" value="30S RIBOSOMAL PROTEIN S2 PROKARYOTIC AND ORGANELLAR"/>
    <property type="match status" value="1"/>
</dbReference>
<reference evidence="12" key="1">
    <citation type="submission" date="2016-11" db="UniProtKB">
        <authorList>
            <consortium name="WormBaseParasite"/>
        </authorList>
    </citation>
    <scope>IDENTIFICATION</scope>
</reference>